<feature type="transmembrane region" description="Helical" evidence="3">
    <location>
        <begin position="496"/>
        <end position="516"/>
    </location>
</feature>
<dbReference type="GO" id="GO:0005509">
    <property type="term" value="F:calcium ion binding"/>
    <property type="evidence" value="ECO:0007669"/>
    <property type="project" value="InterPro"/>
</dbReference>
<keyword evidence="6" id="KW-1185">Reference proteome</keyword>
<name>X6N5V0_RETFI</name>
<feature type="domain" description="EF-hand" evidence="4">
    <location>
        <begin position="338"/>
        <end position="373"/>
    </location>
</feature>
<evidence type="ECO:0000313" key="5">
    <source>
        <dbReference type="EMBL" id="ETO21361.1"/>
    </source>
</evidence>
<dbReference type="Gene3D" id="1.10.238.10">
    <property type="entry name" value="EF-hand"/>
    <property type="match status" value="1"/>
</dbReference>
<dbReference type="SUPFAM" id="SSF47473">
    <property type="entry name" value="EF-hand"/>
    <property type="match status" value="1"/>
</dbReference>
<dbReference type="GO" id="GO:0016874">
    <property type="term" value="F:ligase activity"/>
    <property type="evidence" value="ECO:0007669"/>
    <property type="project" value="UniProtKB-KW"/>
</dbReference>
<sequence length="517" mass="59147">MDLTGCSLEGLTFSAQSLEKLSVLHEDTRSDDSSAANTASGEKEGKGRQMLKSLERVLEEDFDQMLDYEDFVDFLDELEVVSLVRPQRIKEYFNCLSNGKTELDTERLLRHLKEAYESFVKQSKDKEEEEEEEDDDNDDDDDDDDNDDDDDDDEESVSDIAKLVQYAIEHIKVPDNNGKEVSSIEHDNGQRGKKPIINDAMFNRKTNEKALQTSILNEIESEFMELDESNSGRLDFPEFLEGIKTFDENCNEQECKYVFDMFVQMQQQMDNSIPSTSTIPLSNNSCLNKSLSNITELQLKPFFERIRNYAIDLDSPKAVLHYIFEKMVPVARRNRDSIMLSRVRSHLEFNDTDDDGTVSFDEFFNALSSFSAIAKKDALQIFNLNTANGKSIRIDVFMERLDSNKDDHDHSKSIDALSKNPLPLPHPHSYSRSYPHFYPPPPSSSSSSSSLSNRNSDFDLFIKDAFSAVMSDTQSRTNNNGNSEDEQDDIKKKMKIMVMVIQMIMVIIMVIVMVMVM</sequence>
<feature type="compositionally biased region" description="Acidic residues" evidence="2">
    <location>
        <begin position="127"/>
        <end position="156"/>
    </location>
</feature>
<dbReference type="PROSITE" id="PS50222">
    <property type="entry name" value="EF_HAND_2"/>
    <property type="match status" value="2"/>
</dbReference>
<proteinExistence type="predicted"/>
<keyword evidence="1" id="KW-0106">Calcium</keyword>
<protein>
    <submittedName>
        <fullName evidence="5">Ubiquitin-protein ligase 1</fullName>
    </submittedName>
</protein>
<feature type="region of interest" description="Disordered" evidence="2">
    <location>
        <begin position="24"/>
        <end position="48"/>
    </location>
</feature>
<dbReference type="Proteomes" id="UP000023152">
    <property type="component" value="Unassembled WGS sequence"/>
</dbReference>
<keyword evidence="3" id="KW-0812">Transmembrane</keyword>
<organism evidence="5 6">
    <name type="scientific">Reticulomyxa filosa</name>
    <dbReference type="NCBI Taxonomy" id="46433"/>
    <lineage>
        <taxon>Eukaryota</taxon>
        <taxon>Sar</taxon>
        <taxon>Rhizaria</taxon>
        <taxon>Retaria</taxon>
        <taxon>Foraminifera</taxon>
        <taxon>Monothalamids</taxon>
        <taxon>Reticulomyxidae</taxon>
        <taxon>Reticulomyxa</taxon>
    </lineage>
</organism>
<keyword evidence="3" id="KW-0472">Membrane</keyword>
<keyword evidence="5" id="KW-0436">Ligase</keyword>
<feature type="compositionally biased region" description="Low complexity" evidence="2">
    <location>
        <begin position="427"/>
        <end position="436"/>
    </location>
</feature>
<gene>
    <name evidence="5" type="ORF">RFI_15845</name>
</gene>
<dbReference type="EMBL" id="ASPP01011699">
    <property type="protein sequence ID" value="ETO21361.1"/>
    <property type="molecule type" value="Genomic_DNA"/>
</dbReference>
<evidence type="ECO:0000313" key="6">
    <source>
        <dbReference type="Proteomes" id="UP000023152"/>
    </source>
</evidence>
<evidence type="ECO:0000256" key="3">
    <source>
        <dbReference type="SAM" id="Phobius"/>
    </source>
</evidence>
<dbReference type="InterPro" id="IPR011992">
    <property type="entry name" value="EF-hand-dom_pair"/>
</dbReference>
<keyword evidence="3" id="KW-1133">Transmembrane helix</keyword>
<evidence type="ECO:0000256" key="1">
    <source>
        <dbReference type="ARBA" id="ARBA00022837"/>
    </source>
</evidence>
<feature type="region of interest" description="Disordered" evidence="2">
    <location>
        <begin position="120"/>
        <end position="156"/>
    </location>
</feature>
<reference evidence="5 6" key="1">
    <citation type="journal article" date="2013" name="Curr. Biol.">
        <title>The Genome of the Foraminiferan Reticulomyxa filosa.</title>
        <authorList>
            <person name="Glockner G."/>
            <person name="Hulsmann N."/>
            <person name="Schleicher M."/>
            <person name="Noegel A.A."/>
            <person name="Eichinger L."/>
            <person name="Gallinger C."/>
            <person name="Pawlowski J."/>
            <person name="Sierra R."/>
            <person name="Euteneuer U."/>
            <person name="Pillet L."/>
            <person name="Moustafa A."/>
            <person name="Platzer M."/>
            <person name="Groth M."/>
            <person name="Szafranski K."/>
            <person name="Schliwa M."/>
        </authorList>
    </citation>
    <scope>NUCLEOTIDE SEQUENCE [LARGE SCALE GENOMIC DNA]</scope>
</reference>
<dbReference type="PROSITE" id="PS00018">
    <property type="entry name" value="EF_HAND_1"/>
    <property type="match status" value="2"/>
</dbReference>
<dbReference type="SMART" id="SM00054">
    <property type="entry name" value="EFh"/>
    <property type="match status" value="2"/>
</dbReference>
<evidence type="ECO:0000259" key="4">
    <source>
        <dbReference type="PROSITE" id="PS50222"/>
    </source>
</evidence>
<feature type="non-terminal residue" evidence="5">
    <location>
        <position position="517"/>
    </location>
</feature>
<dbReference type="InterPro" id="IPR018247">
    <property type="entry name" value="EF_Hand_1_Ca_BS"/>
</dbReference>
<accession>X6N5V0</accession>
<feature type="domain" description="EF-hand" evidence="4">
    <location>
        <begin position="214"/>
        <end position="249"/>
    </location>
</feature>
<dbReference type="InterPro" id="IPR002048">
    <property type="entry name" value="EF_hand_dom"/>
</dbReference>
<comment type="caution">
    <text evidence="5">The sequence shown here is derived from an EMBL/GenBank/DDBJ whole genome shotgun (WGS) entry which is preliminary data.</text>
</comment>
<dbReference type="AlphaFoldDB" id="X6N5V0"/>
<feature type="region of interest" description="Disordered" evidence="2">
    <location>
        <begin position="405"/>
        <end position="451"/>
    </location>
</feature>
<evidence type="ECO:0000256" key="2">
    <source>
        <dbReference type="SAM" id="MobiDB-lite"/>
    </source>
</evidence>